<name>A0AAE0NZP2_9PEZI</name>
<dbReference type="Gene3D" id="1.10.1280.10">
    <property type="entry name" value="Di-copper center containing domain from catechol oxidase"/>
    <property type="match status" value="1"/>
</dbReference>
<dbReference type="Proteomes" id="UP001285441">
    <property type="component" value="Unassembled WGS sequence"/>
</dbReference>
<dbReference type="AlphaFoldDB" id="A0AAE0NZP2"/>
<evidence type="ECO:0000256" key="3">
    <source>
        <dbReference type="SAM" id="MobiDB-lite"/>
    </source>
</evidence>
<comment type="caution">
    <text evidence="7">The sequence shown here is derived from an EMBL/GenBank/DDBJ whole genome shotgun (WGS) entry which is preliminary data.</text>
</comment>
<feature type="region of interest" description="Disordered" evidence="3">
    <location>
        <begin position="281"/>
        <end position="329"/>
    </location>
</feature>
<proteinExistence type="predicted"/>
<evidence type="ECO:0000256" key="1">
    <source>
        <dbReference type="ARBA" id="ARBA00022723"/>
    </source>
</evidence>
<keyword evidence="8" id="KW-1185">Reference proteome</keyword>
<keyword evidence="4" id="KW-0732">Signal</keyword>
<organism evidence="7 8">
    <name type="scientific">Podospora didyma</name>
    <dbReference type="NCBI Taxonomy" id="330526"/>
    <lineage>
        <taxon>Eukaryota</taxon>
        <taxon>Fungi</taxon>
        <taxon>Dikarya</taxon>
        <taxon>Ascomycota</taxon>
        <taxon>Pezizomycotina</taxon>
        <taxon>Sordariomycetes</taxon>
        <taxon>Sordariomycetidae</taxon>
        <taxon>Sordariales</taxon>
        <taxon>Podosporaceae</taxon>
        <taxon>Podospora</taxon>
    </lineage>
</organism>
<evidence type="ECO:0000256" key="4">
    <source>
        <dbReference type="SAM" id="SignalP"/>
    </source>
</evidence>
<keyword evidence="1" id="KW-0479">Metal-binding</keyword>
<keyword evidence="2" id="KW-0186">Copper</keyword>
<feature type="compositionally biased region" description="Pro residues" evidence="3">
    <location>
        <begin position="27"/>
        <end position="38"/>
    </location>
</feature>
<dbReference type="PROSITE" id="PS00498">
    <property type="entry name" value="TYROSINASE_2"/>
    <property type="match status" value="1"/>
</dbReference>
<dbReference type="PANTHER" id="PTHR11474">
    <property type="entry name" value="TYROSINASE FAMILY MEMBER"/>
    <property type="match status" value="1"/>
</dbReference>
<feature type="compositionally biased region" description="Gly residues" evidence="3">
    <location>
        <begin position="319"/>
        <end position="329"/>
    </location>
</feature>
<dbReference type="InterPro" id="IPR002227">
    <property type="entry name" value="Tyrosinase_Cu-bd"/>
</dbReference>
<reference evidence="7" key="1">
    <citation type="journal article" date="2023" name="Mol. Phylogenet. Evol.">
        <title>Genome-scale phylogeny and comparative genomics of the fungal order Sordariales.</title>
        <authorList>
            <person name="Hensen N."/>
            <person name="Bonometti L."/>
            <person name="Westerberg I."/>
            <person name="Brannstrom I.O."/>
            <person name="Guillou S."/>
            <person name="Cros-Aarteil S."/>
            <person name="Calhoun S."/>
            <person name="Haridas S."/>
            <person name="Kuo A."/>
            <person name="Mondo S."/>
            <person name="Pangilinan J."/>
            <person name="Riley R."/>
            <person name="LaButti K."/>
            <person name="Andreopoulos B."/>
            <person name="Lipzen A."/>
            <person name="Chen C."/>
            <person name="Yan M."/>
            <person name="Daum C."/>
            <person name="Ng V."/>
            <person name="Clum A."/>
            <person name="Steindorff A."/>
            <person name="Ohm R.A."/>
            <person name="Martin F."/>
            <person name="Silar P."/>
            <person name="Natvig D.O."/>
            <person name="Lalanne C."/>
            <person name="Gautier V."/>
            <person name="Ament-Velasquez S.L."/>
            <person name="Kruys A."/>
            <person name="Hutchinson M.I."/>
            <person name="Powell A.J."/>
            <person name="Barry K."/>
            <person name="Miller A.N."/>
            <person name="Grigoriev I.V."/>
            <person name="Debuchy R."/>
            <person name="Gladieux P."/>
            <person name="Hiltunen Thoren M."/>
            <person name="Johannesson H."/>
        </authorList>
    </citation>
    <scope>NUCLEOTIDE SEQUENCE</scope>
    <source>
        <strain evidence="7">CBS 232.78</strain>
    </source>
</reference>
<feature type="signal peptide" evidence="4">
    <location>
        <begin position="1"/>
        <end position="21"/>
    </location>
</feature>
<dbReference type="PROSITE" id="PS00497">
    <property type="entry name" value="TYROSINASE_1"/>
    <property type="match status" value="1"/>
</dbReference>
<evidence type="ECO:0000259" key="5">
    <source>
        <dbReference type="PROSITE" id="PS00497"/>
    </source>
</evidence>
<dbReference type="PRINTS" id="PR00092">
    <property type="entry name" value="TYROSINASE"/>
</dbReference>
<reference evidence="7" key="2">
    <citation type="submission" date="2023-06" db="EMBL/GenBank/DDBJ databases">
        <authorList>
            <consortium name="Lawrence Berkeley National Laboratory"/>
            <person name="Haridas S."/>
            <person name="Hensen N."/>
            <person name="Bonometti L."/>
            <person name="Westerberg I."/>
            <person name="Brannstrom I.O."/>
            <person name="Guillou S."/>
            <person name="Cros-Aarteil S."/>
            <person name="Calhoun S."/>
            <person name="Kuo A."/>
            <person name="Mondo S."/>
            <person name="Pangilinan J."/>
            <person name="Riley R."/>
            <person name="LaButti K."/>
            <person name="Andreopoulos B."/>
            <person name="Lipzen A."/>
            <person name="Chen C."/>
            <person name="Yanf M."/>
            <person name="Daum C."/>
            <person name="Ng V."/>
            <person name="Clum A."/>
            <person name="Steindorff A."/>
            <person name="Ohm R."/>
            <person name="Martin F."/>
            <person name="Silar P."/>
            <person name="Natvig D."/>
            <person name="Lalanne C."/>
            <person name="Gautier V."/>
            <person name="Ament-velasquez S.L."/>
            <person name="Kruys A."/>
            <person name="Hutchinson M.I."/>
            <person name="Powell A.J."/>
            <person name="Barry K."/>
            <person name="Miller A.N."/>
            <person name="Grigoriev I.V."/>
            <person name="Debuchy R."/>
            <person name="Gladieux P."/>
            <person name="Thoren M.H."/>
            <person name="Johannesson H."/>
        </authorList>
    </citation>
    <scope>NUCLEOTIDE SEQUENCE</scope>
    <source>
        <strain evidence="7">CBS 232.78</strain>
    </source>
</reference>
<dbReference type="InterPro" id="IPR050316">
    <property type="entry name" value="Tyrosinase/Hemocyanin"/>
</dbReference>
<evidence type="ECO:0000259" key="6">
    <source>
        <dbReference type="PROSITE" id="PS00498"/>
    </source>
</evidence>
<dbReference type="PANTHER" id="PTHR11474:SF126">
    <property type="entry name" value="TYROSINASE-LIKE PROTEIN TYR-1-RELATED"/>
    <property type="match status" value="1"/>
</dbReference>
<protein>
    <submittedName>
        <fullName evidence="7">Amino acid transporter</fullName>
    </submittedName>
</protein>
<dbReference type="GO" id="GO:0046872">
    <property type="term" value="F:metal ion binding"/>
    <property type="evidence" value="ECO:0007669"/>
    <property type="project" value="UniProtKB-KW"/>
</dbReference>
<dbReference type="GO" id="GO:0016491">
    <property type="term" value="F:oxidoreductase activity"/>
    <property type="evidence" value="ECO:0007669"/>
    <property type="project" value="InterPro"/>
</dbReference>
<feature type="chain" id="PRO_5042285339" evidence="4">
    <location>
        <begin position="22"/>
        <end position="384"/>
    </location>
</feature>
<dbReference type="Pfam" id="PF00264">
    <property type="entry name" value="Tyrosinase"/>
    <property type="match status" value="1"/>
</dbReference>
<dbReference type="EMBL" id="JAULSW010000002">
    <property type="protein sequence ID" value="KAK3390616.1"/>
    <property type="molecule type" value="Genomic_DNA"/>
</dbReference>
<sequence length="384" mass="41748">MTVLTRAIAFFLLTVTAGVAAHGRPGRPGPRPGGPPPESWCSPARRSQRKPWQTLTDPQRDDYIRASLCLAEMPARHGIEGAKTLWDELHYAHIAQSAFIHFVGGFLPWHRYFLVAHETLLRGDCGYQGPMPYWDQTNDVSNLRGAAVFDPISGFGGDGVGPDLCIGDGPFVNLTLRFNEDLAFDEPYCLVRNMSECLFQGAAPSFVNDCLGAETYVDAWACLEKSPHISGHWGVGGTMSNTLLSPGDPIFFLHHGWLDRLWWEWQSKDLATRLTEVDGPNIIPTNATGPPPGQRRRRGMDWLRRRGGPPDDSTCPGTPLGGGPGAGLAHGGGTKNKAITDYFNDGGGILTTLNHTLWSAGIIPNATIAEVMDLHGPLVCADYV</sequence>
<accession>A0AAE0NZP2</accession>
<gene>
    <name evidence="7" type="ORF">B0H63DRAFT_466168</name>
</gene>
<feature type="domain" description="Tyrosinase copper-binding" evidence="6">
    <location>
        <begin position="248"/>
        <end position="259"/>
    </location>
</feature>
<evidence type="ECO:0000313" key="7">
    <source>
        <dbReference type="EMBL" id="KAK3390616.1"/>
    </source>
</evidence>
<evidence type="ECO:0000313" key="8">
    <source>
        <dbReference type="Proteomes" id="UP001285441"/>
    </source>
</evidence>
<feature type="domain" description="Tyrosinase copper-binding" evidence="5">
    <location>
        <begin position="101"/>
        <end position="118"/>
    </location>
</feature>
<evidence type="ECO:0000256" key="2">
    <source>
        <dbReference type="ARBA" id="ARBA00023008"/>
    </source>
</evidence>
<dbReference type="InterPro" id="IPR008922">
    <property type="entry name" value="Di-copper_centre_dom_sf"/>
</dbReference>
<feature type="region of interest" description="Disordered" evidence="3">
    <location>
        <begin position="22"/>
        <end position="54"/>
    </location>
</feature>
<dbReference type="SUPFAM" id="SSF48056">
    <property type="entry name" value="Di-copper centre-containing domain"/>
    <property type="match status" value="1"/>
</dbReference>